<sequence>MDYADVMLVEDGGFRSVTPTAPLVADLDAAQLRFQEGPCLQAAVNDSAIRCPDLREDSRRSS</sequence>
<protein>
    <submittedName>
        <fullName evidence="1">Uncharacterized protein</fullName>
    </submittedName>
</protein>
<proteinExistence type="predicted"/>
<name>A0A502E980_9MYCO</name>
<dbReference type="AlphaFoldDB" id="A0A502E980"/>
<accession>A0A502E980</accession>
<organism evidence="1 2">
    <name type="scientific">Mycolicibacterium hodleri</name>
    <dbReference type="NCBI Taxonomy" id="49897"/>
    <lineage>
        <taxon>Bacteria</taxon>
        <taxon>Bacillati</taxon>
        <taxon>Actinomycetota</taxon>
        <taxon>Actinomycetes</taxon>
        <taxon>Mycobacteriales</taxon>
        <taxon>Mycobacteriaceae</taxon>
        <taxon>Mycolicibacterium</taxon>
    </lineage>
</organism>
<evidence type="ECO:0000313" key="2">
    <source>
        <dbReference type="Proteomes" id="UP000320095"/>
    </source>
</evidence>
<comment type="caution">
    <text evidence="1">The sequence shown here is derived from an EMBL/GenBank/DDBJ whole genome shotgun (WGS) entry which is preliminary data.</text>
</comment>
<dbReference type="Proteomes" id="UP000320095">
    <property type="component" value="Unassembled WGS sequence"/>
</dbReference>
<evidence type="ECO:0000313" key="1">
    <source>
        <dbReference type="EMBL" id="TPG34278.1"/>
    </source>
</evidence>
<gene>
    <name evidence="1" type="ORF">EAH80_11885</name>
</gene>
<reference evidence="1 2" key="1">
    <citation type="journal article" date="2019" name="Environ. Microbiol.">
        <title>Species interactions and distinct microbial communities in high Arctic permafrost affected cryosols are associated with the CH4 and CO2 gas fluxes.</title>
        <authorList>
            <person name="Altshuler I."/>
            <person name="Hamel J."/>
            <person name="Turney S."/>
            <person name="Magnuson E."/>
            <person name="Levesque R."/>
            <person name="Greer C."/>
            <person name="Whyte L.G."/>
        </authorList>
    </citation>
    <scope>NUCLEOTIDE SEQUENCE [LARGE SCALE GENOMIC DNA]</scope>
    <source>
        <strain evidence="1 2">S5.20</strain>
    </source>
</reference>
<keyword evidence="2" id="KW-1185">Reference proteome</keyword>
<dbReference type="EMBL" id="RCZG01000004">
    <property type="protein sequence ID" value="TPG34278.1"/>
    <property type="molecule type" value="Genomic_DNA"/>
</dbReference>